<dbReference type="Proteomes" id="UP001190700">
    <property type="component" value="Unassembled WGS sequence"/>
</dbReference>
<organism evidence="3 4">
    <name type="scientific">Cymbomonas tetramitiformis</name>
    <dbReference type="NCBI Taxonomy" id="36881"/>
    <lineage>
        <taxon>Eukaryota</taxon>
        <taxon>Viridiplantae</taxon>
        <taxon>Chlorophyta</taxon>
        <taxon>Pyramimonadophyceae</taxon>
        <taxon>Pyramimonadales</taxon>
        <taxon>Pyramimonadaceae</taxon>
        <taxon>Cymbomonas</taxon>
    </lineage>
</organism>
<sequence length="239" mass="25489">MHTALAKVTQQLNKLQAQLANITTSGPDLVTNPAGASAAVVLEDNAATATAPIPVSTGNINDVLMNPGNASKPGHGLPAKAGAFYVYCMSKGGSVPSMNPKDLYKAEFCFMWFDAMATEAEKGMLLPAPPSAIGGERNEEVDDGDKRRIGTKLNSLMVARFVDYFKSTSKGAAAVPKGLKDPTKGPFTLPVSGVESRVSDLKTLGLVVGPPNREELQQWRQEYEKRPAEPAPAKKKRKH</sequence>
<name>A0AAE0LEQ7_9CHLO</name>
<dbReference type="AlphaFoldDB" id="A0AAE0LEQ7"/>
<reference evidence="3 4" key="1">
    <citation type="journal article" date="2015" name="Genome Biol. Evol.">
        <title>Comparative Genomics of a Bacterivorous Green Alga Reveals Evolutionary Causalities and Consequences of Phago-Mixotrophic Mode of Nutrition.</title>
        <authorList>
            <person name="Burns J.A."/>
            <person name="Paasch A."/>
            <person name="Narechania A."/>
            <person name="Kim E."/>
        </authorList>
    </citation>
    <scope>NUCLEOTIDE SEQUENCE [LARGE SCALE GENOMIC DNA]</scope>
    <source>
        <strain evidence="3">PLY_AMNH</strain>
    </source>
</reference>
<proteinExistence type="predicted"/>
<protein>
    <submittedName>
        <fullName evidence="3">Uncharacterized protein</fullName>
    </submittedName>
</protein>
<evidence type="ECO:0000256" key="1">
    <source>
        <dbReference type="SAM" id="MobiDB-lite"/>
    </source>
</evidence>
<evidence type="ECO:0000313" key="3">
    <source>
        <dbReference type="EMBL" id="KAK3282543.1"/>
    </source>
</evidence>
<dbReference type="EMBL" id="LGRX02022004">
    <property type="protein sequence ID" value="KAK3256056.1"/>
    <property type="molecule type" value="Genomic_DNA"/>
</dbReference>
<feature type="region of interest" description="Disordered" evidence="1">
    <location>
        <begin position="209"/>
        <end position="239"/>
    </location>
</feature>
<dbReference type="EMBL" id="LGRX02003253">
    <property type="protein sequence ID" value="KAK3282543.1"/>
    <property type="molecule type" value="Genomic_DNA"/>
</dbReference>
<reference evidence="3" key="2">
    <citation type="submission" date="2023-06" db="EMBL/GenBank/DDBJ databases">
        <title>Long-read-based genome assembly of the green algal bacterivore Cymbomonas tetramitiformis.</title>
        <authorList>
            <person name="Gyaltshen Y."/>
            <person name="Rozenberg A."/>
            <person name="Paasch A."/>
            <person name="Burns J.A."/>
            <person name="Warring S."/>
            <person name="Larson R."/>
            <person name="Maurer-Alcala X."/>
            <person name="Dacks J."/>
            <person name="Kim E."/>
        </authorList>
    </citation>
    <scope>NUCLEOTIDE SEQUENCE</scope>
    <source>
        <strain evidence="3">PLY_AMNH</strain>
    </source>
</reference>
<keyword evidence="4" id="KW-1185">Reference proteome</keyword>
<comment type="caution">
    <text evidence="3">The sequence shown here is derived from an EMBL/GenBank/DDBJ whole genome shotgun (WGS) entry which is preliminary data.</text>
</comment>
<evidence type="ECO:0000313" key="2">
    <source>
        <dbReference type="EMBL" id="KAK3256056.1"/>
    </source>
</evidence>
<evidence type="ECO:0000313" key="4">
    <source>
        <dbReference type="Proteomes" id="UP001190700"/>
    </source>
</evidence>
<gene>
    <name evidence="2" type="ORF">CYMTET_34791</name>
    <name evidence="3" type="ORF">CYMTET_9723</name>
</gene>
<feature type="compositionally biased region" description="Basic and acidic residues" evidence="1">
    <location>
        <begin position="212"/>
        <end position="228"/>
    </location>
</feature>
<accession>A0AAE0LEQ7</accession>